<evidence type="ECO:0000259" key="2">
    <source>
        <dbReference type="SMART" id="SM00470"/>
    </source>
</evidence>
<evidence type="ECO:0000313" key="3">
    <source>
        <dbReference type="EMBL" id="GER99410.1"/>
    </source>
</evidence>
<reference evidence="3 4" key="1">
    <citation type="submission" date="2019-10" db="EMBL/GenBank/DDBJ databases">
        <title>Whole genome shotgun sequence of Acrocarpospora corrugata NBRC 13972.</title>
        <authorList>
            <person name="Ichikawa N."/>
            <person name="Kimura A."/>
            <person name="Kitahashi Y."/>
            <person name="Komaki H."/>
            <person name="Oguchi A."/>
        </authorList>
    </citation>
    <scope>NUCLEOTIDE SEQUENCE [LARGE SCALE GENOMIC DNA]</scope>
    <source>
        <strain evidence="3 4">NBRC 13972</strain>
    </source>
</reference>
<gene>
    <name evidence="3" type="ORF">Acor_14740</name>
</gene>
<protein>
    <recommendedName>
        <fullName evidence="2">ParB-like N-terminal domain-containing protein</fullName>
    </recommendedName>
</protein>
<accession>A0A5M3VXA5</accession>
<dbReference type="SMART" id="SM00470">
    <property type="entry name" value="ParB"/>
    <property type="match status" value="1"/>
</dbReference>
<keyword evidence="4" id="KW-1185">Reference proteome</keyword>
<dbReference type="Proteomes" id="UP000334990">
    <property type="component" value="Unassembled WGS sequence"/>
</dbReference>
<evidence type="ECO:0000313" key="4">
    <source>
        <dbReference type="Proteomes" id="UP000334990"/>
    </source>
</evidence>
<sequence length="325" mass="35306">MMRDDTQSFIHFETFTFQPGGTTELALEALRPADSPRLAGIDFEHVNTLAGAGRTLPPITVARSSMRVVDGMHRVAAARLNGQPRIAARFFDGTDDDAFLLATEVNTAHGLPLTLADRRAAATRIIGSHPQMSDRSIGLIVALASKTIAALRRRATGEIPQLHTRVGRDGRVRPLNITEGRLMACEIIAAKPNASLREIAKEAGISVGTARDVRNRVQAGEDPIPNGRRPASESRRRTASRPAEPVDPRSVLDRLRKDPSLRFTESGRRILRWLTAHMIAAPDWEALTEELPPHCGPLVVALARACAASWLELADELERGAGESG</sequence>
<feature type="region of interest" description="Disordered" evidence="1">
    <location>
        <begin position="214"/>
        <end position="250"/>
    </location>
</feature>
<name>A0A5M3VXA5_9ACTN</name>
<dbReference type="EMBL" id="BLAD01000040">
    <property type="protein sequence ID" value="GER99410.1"/>
    <property type="molecule type" value="Genomic_DNA"/>
</dbReference>
<evidence type="ECO:0000256" key="1">
    <source>
        <dbReference type="SAM" id="MobiDB-lite"/>
    </source>
</evidence>
<feature type="domain" description="ParB-like N-terminal" evidence="2">
    <location>
        <begin position="23"/>
        <end position="107"/>
    </location>
</feature>
<dbReference type="InterPro" id="IPR036086">
    <property type="entry name" value="ParB/Sulfiredoxin_sf"/>
</dbReference>
<dbReference type="AlphaFoldDB" id="A0A5M3VXA5"/>
<dbReference type="InterPro" id="IPR003115">
    <property type="entry name" value="ParB_N"/>
</dbReference>
<comment type="caution">
    <text evidence="3">The sequence shown here is derived from an EMBL/GenBank/DDBJ whole genome shotgun (WGS) entry which is preliminary data.</text>
</comment>
<dbReference type="SUPFAM" id="SSF110849">
    <property type="entry name" value="ParB/Sulfiredoxin"/>
    <property type="match status" value="1"/>
</dbReference>
<proteinExistence type="predicted"/>
<organism evidence="3 4">
    <name type="scientific">Acrocarpospora corrugata</name>
    <dbReference type="NCBI Taxonomy" id="35763"/>
    <lineage>
        <taxon>Bacteria</taxon>
        <taxon>Bacillati</taxon>
        <taxon>Actinomycetota</taxon>
        <taxon>Actinomycetes</taxon>
        <taxon>Streptosporangiales</taxon>
        <taxon>Streptosporangiaceae</taxon>
        <taxon>Acrocarpospora</taxon>
    </lineage>
</organism>